<proteinExistence type="inferred from homology"/>
<keyword evidence="5 8" id="KW-0274">FAD</keyword>
<comment type="cofactor">
    <cofactor evidence="1">
        <name>(6R)-5,10-methylene-5,6,7,8-tetrahydrofolate</name>
        <dbReference type="ChEBI" id="CHEBI:15636"/>
    </cofactor>
</comment>
<keyword evidence="4 8" id="KW-0285">Flavoprotein</keyword>
<evidence type="ECO:0000256" key="7">
    <source>
        <dbReference type="ARBA" id="ARBA00033999"/>
    </source>
</evidence>
<feature type="site" description="Electron transfer via tryptophanyl radical" evidence="9">
    <location>
        <position position="366"/>
    </location>
</feature>
<evidence type="ECO:0000256" key="8">
    <source>
        <dbReference type="PIRSR" id="PIRSR602081-1"/>
    </source>
</evidence>
<dbReference type="FunFam" id="1.10.579.10:FF:000003">
    <property type="entry name" value="Deoxyribodipyrimidine photo-lyase"/>
    <property type="match status" value="1"/>
</dbReference>
<dbReference type="InterPro" id="IPR018394">
    <property type="entry name" value="DNA_photolyase_1_CS_C"/>
</dbReference>
<dbReference type="SUPFAM" id="SSF48173">
    <property type="entry name" value="Cryptochrome/photolyase FAD-binding domain"/>
    <property type="match status" value="1"/>
</dbReference>
<sequence length="481" mass="53120">MTSGAARPAIVWFRKDLRLADHEALTAAARSGAPVLPLYIHDDETEDARPEGGASRWWLHESLKALDASLAAHGGALVLRRGRTRDVLATVLRETNASALHLTRSCEPFGSRCEDAAAALCRDRDVAFHHHRGRLLFAPEDVVTKDGRPYRVFTPFWKACLARPAPPVPMGVPKFTDFASTDGVPLDALELQPSRPDWAGGLRADWTPGEEAARNALSAFIEERMATYAERRDGLRANPTSRLSPHLHFGEIGPAQVWHAVTHAAEAGNSAVRKGAQAFLRELGWRDFSYHLLHSFPALPDSPLRPEFARFPWRKDEAALTAWQRGQTGYPMVDAAMRQLWQTGWMPNRARMVVASFLVKHLLLPWQEGEAWFWDTLVDADLANNAASWQWVAGCGADAAPYFRIFNPVLQSRKFDADGGYIRTWVPELAGLSSRDIHAPWEAAPAVLAAANVELGGTYPGPIVDHAAARARALRALESLK</sequence>
<feature type="domain" description="Photolyase/cryptochrome alpha/beta" evidence="11">
    <location>
        <begin position="7"/>
        <end position="136"/>
    </location>
</feature>
<name>A0A1E3W4A2_9HYPH</name>
<accession>A0A1E3W4A2</accession>
<dbReference type="Gene3D" id="1.25.40.80">
    <property type="match status" value="1"/>
</dbReference>
<dbReference type="AlphaFoldDB" id="A0A1E3W4A2"/>
<evidence type="ECO:0000313" key="13">
    <source>
        <dbReference type="Proteomes" id="UP000094501"/>
    </source>
</evidence>
<dbReference type="PANTHER" id="PTHR11455">
    <property type="entry name" value="CRYPTOCHROME"/>
    <property type="match status" value="1"/>
</dbReference>
<comment type="caution">
    <text evidence="12">The sequence shown here is derived from an EMBL/GenBank/DDBJ whole genome shotgun (WGS) entry which is preliminary data.</text>
</comment>
<dbReference type="GO" id="GO:0000719">
    <property type="term" value="P:photoreactive repair"/>
    <property type="evidence" value="ECO:0007669"/>
    <property type="project" value="UniProtKB-ARBA"/>
</dbReference>
<evidence type="ECO:0000256" key="1">
    <source>
        <dbReference type="ARBA" id="ARBA00001932"/>
    </source>
</evidence>
<evidence type="ECO:0000313" key="12">
    <source>
        <dbReference type="EMBL" id="ODS00638.1"/>
    </source>
</evidence>
<dbReference type="Gene3D" id="1.10.579.10">
    <property type="entry name" value="DNA Cyclobutane Dipyrimidine Photolyase, subunit A, domain 3"/>
    <property type="match status" value="1"/>
</dbReference>
<keyword evidence="13" id="KW-1185">Reference proteome</keyword>
<dbReference type="PANTHER" id="PTHR11455:SF9">
    <property type="entry name" value="CRYPTOCHROME CIRCADIAN CLOCK 5 ISOFORM X1"/>
    <property type="match status" value="1"/>
</dbReference>
<dbReference type="EC" id="4.1.99.3" evidence="2"/>
<dbReference type="STRING" id="1774968.AUC68_15280"/>
<feature type="site" description="Electron transfer via tryptophanyl radical" evidence="9">
    <location>
        <position position="313"/>
    </location>
</feature>
<dbReference type="SUPFAM" id="SSF52425">
    <property type="entry name" value="Cryptochrome/photolyase, N-terminal domain"/>
    <property type="match status" value="1"/>
</dbReference>
<evidence type="ECO:0000256" key="10">
    <source>
        <dbReference type="RuleBase" id="RU004182"/>
    </source>
</evidence>
<reference evidence="12 13" key="1">
    <citation type="journal article" date="2016" name="Environ. Microbiol.">
        <title>New Methyloceanibacter diversity from North Sea sediments includes methanotroph containing solely the soluble methane monooxygenase.</title>
        <authorList>
            <person name="Vekeman B."/>
            <person name="Kerckhof F.M."/>
            <person name="Cremers G."/>
            <person name="de Vos P."/>
            <person name="Vandamme P."/>
            <person name="Boon N."/>
            <person name="Op den Camp H.J."/>
            <person name="Heylen K."/>
        </authorList>
    </citation>
    <scope>NUCLEOTIDE SEQUENCE [LARGE SCALE GENOMIC DNA]</scope>
    <source>
        <strain evidence="12 13">R-67174</strain>
    </source>
</reference>
<dbReference type="OrthoDB" id="9772484at2"/>
<comment type="similarity">
    <text evidence="10">Belongs to the DNA photolyase family.</text>
</comment>
<organism evidence="12 13">
    <name type="scientific">Methyloceanibacter methanicus</name>
    <dbReference type="NCBI Taxonomy" id="1774968"/>
    <lineage>
        <taxon>Bacteria</taxon>
        <taxon>Pseudomonadati</taxon>
        <taxon>Pseudomonadota</taxon>
        <taxon>Alphaproteobacteria</taxon>
        <taxon>Hyphomicrobiales</taxon>
        <taxon>Hyphomicrobiaceae</taxon>
        <taxon>Methyloceanibacter</taxon>
    </lineage>
</organism>
<dbReference type="InterPro" id="IPR036155">
    <property type="entry name" value="Crypto/Photolyase_N_sf"/>
</dbReference>
<keyword evidence="12" id="KW-0456">Lyase</keyword>
<feature type="binding site" evidence="8">
    <location>
        <begin position="240"/>
        <end position="244"/>
    </location>
    <ligand>
        <name>FAD</name>
        <dbReference type="ChEBI" id="CHEBI:57692"/>
    </ligand>
</feature>
<evidence type="ECO:0000256" key="9">
    <source>
        <dbReference type="PIRSR" id="PIRSR602081-2"/>
    </source>
</evidence>
<dbReference type="InterPro" id="IPR006050">
    <property type="entry name" value="DNA_photolyase_N"/>
</dbReference>
<protein>
    <recommendedName>
        <fullName evidence="3">Deoxyribodipyrimidine photo-lyase</fullName>
        <ecNumber evidence="2">4.1.99.3</ecNumber>
    </recommendedName>
</protein>
<dbReference type="InterPro" id="IPR014729">
    <property type="entry name" value="Rossmann-like_a/b/a_fold"/>
</dbReference>
<evidence type="ECO:0000256" key="3">
    <source>
        <dbReference type="ARBA" id="ARBA00014046"/>
    </source>
</evidence>
<dbReference type="InterPro" id="IPR005101">
    <property type="entry name" value="Cryptochr/Photolyase_FAD-bd"/>
</dbReference>
<evidence type="ECO:0000256" key="4">
    <source>
        <dbReference type="ARBA" id="ARBA00022630"/>
    </source>
</evidence>
<dbReference type="InterPro" id="IPR002081">
    <property type="entry name" value="Cryptochrome/DNA_photolyase_1"/>
</dbReference>
<comment type="cofactor">
    <cofactor evidence="8">
        <name>FAD</name>
        <dbReference type="ChEBI" id="CHEBI:57692"/>
    </cofactor>
    <text evidence="8">Binds 1 FAD per subunit.</text>
</comment>
<dbReference type="GO" id="GO:0003904">
    <property type="term" value="F:deoxyribodipyrimidine photo-lyase activity"/>
    <property type="evidence" value="ECO:0007669"/>
    <property type="project" value="UniProtKB-EC"/>
</dbReference>
<dbReference type="InterPro" id="IPR036134">
    <property type="entry name" value="Crypto/Photolyase_FAD-like_sf"/>
</dbReference>
<evidence type="ECO:0000256" key="2">
    <source>
        <dbReference type="ARBA" id="ARBA00013149"/>
    </source>
</evidence>
<feature type="binding site" evidence="8">
    <location>
        <begin position="379"/>
        <end position="381"/>
    </location>
    <ligand>
        <name>FAD</name>
        <dbReference type="ChEBI" id="CHEBI:57692"/>
    </ligand>
</feature>
<dbReference type="PRINTS" id="PR00147">
    <property type="entry name" value="DNAPHOTLYASE"/>
</dbReference>
<dbReference type="PROSITE" id="PS00394">
    <property type="entry name" value="DNA_PHOTOLYASES_1_1"/>
    <property type="match status" value="1"/>
</dbReference>
<dbReference type="PROSITE" id="PS00691">
    <property type="entry name" value="DNA_PHOTOLYASES_1_2"/>
    <property type="match status" value="1"/>
</dbReference>
<dbReference type="EMBL" id="LPWG01000005">
    <property type="protein sequence ID" value="ODS00638.1"/>
    <property type="molecule type" value="Genomic_DNA"/>
</dbReference>
<keyword evidence="6 10" id="KW-0157">Chromophore</keyword>
<feature type="binding site" evidence="8">
    <location>
        <position position="228"/>
    </location>
    <ligand>
        <name>FAD</name>
        <dbReference type="ChEBI" id="CHEBI:57692"/>
    </ligand>
</feature>
<dbReference type="GO" id="GO:0071949">
    <property type="term" value="F:FAD binding"/>
    <property type="evidence" value="ECO:0007669"/>
    <property type="project" value="TreeGrafter"/>
</dbReference>
<comment type="catalytic activity">
    <reaction evidence="7">
        <text>cyclobutadipyrimidine (in DNA) = 2 pyrimidine residues (in DNA).</text>
        <dbReference type="EC" id="4.1.99.3"/>
    </reaction>
</comment>
<feature type="binding site" evidence="8">
    <location>
        <position position="279"/>
    </location>
    <ligand>
        <name>FAD</name>
        <dbReference type="ChEBI" id="CHEBI:57692"/>
    </ligand>
</feature>
<dbReference type="Gene3D" id="3.40.50.620">
    <property type="entry name" value="HUPs"/>
    <property type="match status" value="1"/>
</dbReference>
<dbReference type="GO" id="GO:0009416">
    <property type="term" value="P:response to light stimulus"/>
    <property type="evidence" value="ECO:0007669"/>
    <property type="project" value="TreeGrafter"/>
</dbReference>
<dbReference type="Pfam" id="PF00875">
    <property type="entry name" value="DNA_photolyase"/>
    <property type="match status" value="1"/>
</dbReference>
<gene>
    <name evidence="12" type="ORF">AUC68_15280</name>
</gene>
<evidence type="ECO:0000256" key="5">
    <source>
        <dbReference type="ARBA" id="ARBA00022827"/>
    </source>
</evidence>
<dbReference type="GO" id="GO:0003677">
    <property type="term" value="F:DNA binding"/>
    <property type="evidence" value="ECO:0007669"/>
    <property type="project" value="TreeGrafter"/>
</dbReference>
<dbReference type="Pfam" id="PF03441">
    <property type="entry name" value="FAD_binding_7"/>
    <property type="match status" value="1"/>
</dbReference>
<dbReference type="Proteomes" id="UP000094501">
    <property type="component" value="Unassembled WGS sequence"/>
</dbReference>
<feature type="site" description="Electron transfer via tryptophanyl radical" evidence="9">
    <location>
        <position position="389"/>
    </location>
</feature>
<dbReference type="PROSITE" id="PS51645">
    <property type="entry name" value="PHR_CRY_ALPHA_BETA"/>
    <property type="match status" value="1"/>
</dbReference>
<evidence type="ECO:0000259" key="11">
    <source>
        <dbReference type="PROSITE" id="PS51645"/>
    </source>
</evidence>
<evidence type="ECO:0000256" key="6">
    <source>
        <dbReference type="ARBA" id="ARBA00022991"/>
    </source>
</evidence>